<dbReference type="CDD" id="cd16936">
    <property type="entry name" value="HATPase_RsbW-like"/>
    <property type="match status" value="1"/>
</dbReference>
<dbReference type="Pfam" id="PF13581">
    <property type="entry name" value="HATPase_c_2"/>
    <property type="match status" value="1"/>
</dbReference>
<reference evidence="4" key="1">
    <citation type="journal article" date="2019" name="Int. J. Syst. Evol. Microbiol.">
        <title>The Global Catalogue of Microorganisms (GCM) 10K type strain sequencing project: providing services to taxonomists for standard genome sequencing and annotation.</title>
        <authorList>
            <consortium name="The Broad Institute Genomics Platform"/>
            <consortium name="The Broad Institute Genome Sequencing Center for Infectious Disease"/>
            <person name="Wu L."/>
            <person name="Ma J."/>
        </authorList>
    </citation>
    <scope>NUCLEOTIDE SEQUENCE [LARGE SCALE GENOMIC DNA]</scope>
    <source>
        <strain evidence="4">JCM 12696</strain>
    </source>
</reference>
<protein>
    <submittedName>
        <fullName evidence="3">ATP-binding protein</fullName>
    </submittedName>
</protein>
<dbReference type="EMBL" id="BAAAKV010000053">
    <property type="protein sequence ID" value="GAA1187435.1"/>
    <property type="molecule type" value="Genomic_DNA"/>
</dbReference>
<dbReference type="PANTHER" id="PTHR35526">
    <property type="entry name" value="ANTI-SIGMA-F FACTOR RSBW-RELATED"/>
    <property type="match status" value="1"/>
</dbReference>
<dbReference type="GO" id="GO:0005524">
    <property type="term" value="F:ATP binding"/>
    <property type="evidence" value="ECO:0007669"/>
    <property type="project" value="UniProtKB-KW"/>
</dbReference>
<dbReference type="InterPro" id="IPR050267">
    <property type="entry name" value="Anti-sigma-factor_SerPK"/>
</dbReference>
<dbReference type="SUPFAM" id="SSF55874">
    <property type="entry name" value="ATPase domain of HSP90 chaperone/DNA topoisomerase II/histidine kinase"/>
    <property type="match status" value="1"/>
</dbReference>
<keyword evidence="4" id="KW-1185">Reference proteome</keyword>
<comment type="caution">
    <text evidence="3">The sequence shown here is derived from an EMBL/GenBank/DDBJ whole genome shotgun (WGS) entry which is preliminary data.</text>
</comment>
<evidence type="ECO:0000313" key="4">
    <source>
        <dbReference type="Proteomes" id="UP001501371"/>
    </source>
</evidence>
<dbReference type="InterPro" id="IPR036890">
    <property type="entry name" value="HATPase_C_sf"/>
</dbReference>
<feature type="domain" description="Histidine kinase/HSP90-like ATPase" evidence="2">
    <location>
        <begin position="22"/>
        <end position="131"/>
    </location>
</feature>
<organism evidence="3 4">
    <name type="scientific">Streptomyces hebeiensis</name>
    <dbReference type="NCBI Taxonomy" id="229486"/>
    <lineage>
        <taxon>Bacteria</taxon>
        <taxon>Bacillati</taxon>
        <taxon>Actinomycetota</taxon>
        <taxon>Actinomycetes</taxon>
        <taxon>Kitasatosporales</taxon>
        <taxon>Streptomycetaceae</taxon>
        <taxon>Streptomyces</taxon>
    </lineage>
</organism>
<evidence type="ECO:0000313" key="3">
    <source>
        <dbReference type="EMBL" id="GAA1187435.1"/>
    </source>
</evidence>
<accession>A0ABP4FKD3</accession>
<dbReference type="InterPro" id="IPR003594">
    <property type="entry name" value="HATPase_dom"/>
</dbReference>
<dbReference type="RefSeq" id="WP_344281237.1">
    <property type="nucleotide sequence ID" value="NZ_BAAAKV010000053.1"/>
</dbReference>
<gene>
    <name evidence="3" type="ORF">GCM10009654_51240</name>
</gene>
<proteinExistence type="predicted"/>
<dbReference type="Gene3D" id="3.30.565.10">
    <property type="entry name" value="Histidine kinase-like ATPase, C-terminal domain"/>
    <property type="match status" value="1"/>
</dbReference>
<dbReference type="Proteomes" id="UP001501371">
    <property type="component" value="Unassembled WGS sequence"/>
</dbReference>
<keyword evidence="1" id="KW-0418">Kinase</keyword>
<evidence type="ECO:0000256" key="1">
    <source>
        <dbReference type="ARBA" id="ARBA00022527"/>
    </source>
</evidence>
<name>A0ABP4FKD3_9ACTN</name>
<dbReference type="PANTHER" id="PTHR35526:SF3">
    <property type="entry name" value="ANTI-SIGMA-F FACTOR RSBW"/>
    <property type="match status" value="1"/>
</dbReference>
<sequence length="136" mass="14697">MNHPLMRDDESDRYAEWTCRPERAADAREASYGFLAALRPTPGTATAQDLVLVVSELVTNALRHAGAVTSLQLRADAHSLRIVVSDPSPVWPSDRTPDLTGQSGGFGWPMVQRLAQRVAVRPRAGGGKVVLAVLAR</sequence>
<evidence type="ECO:0000259" key="2">
    <source>
        <dbReference type="Pfam" id="PF13581"/>
    </source>
</evidence>
<keyword evidence="3" id="KW-0547">Nucleotide-binding</keyword>
<keyword evidence="1" id="KW-0808">Transferase</keyword>
<keyword evidence="3" id="KW-0067">ATP-binding</keyword>
<keyword evidence="1" id="KW-0723">Serine/threonine-protein kinase</keyword>